<keyword evidence="3" id="KW-1185">Reference proteome</keyword>
<dbReference type="AlphaFoldDB" id="A0AA89BN80"/>
<dbReference type="PANTHER" id="PTHR32289:SF1">
    <property type="entry name" value="PROTEIN FAM167A-LIKE"/>
    <property type="match status" value="1"/>
</dbReference>
<proteinExistence type="predicted"/>
<evidence type="ECO:0000313" key="3">
    <source>
        <dbReference type="Proteomes" id="UP001186944"/>
    </source>
</evidence>
<dbReference type="PANTHER" id="PTHR32289">
    <property type="entry name" value="PROTEIN FAM167A"/>
    <property type="match status" value="1"/>
</dbReference>
<feature type="region of interest" description="Disordered" evidence="1">
    <location>
        <begin position="368"/>
        <end position="392"/>
    </location>
</feature>
<dbReference type="InterPro" id="IPR051771">
    <property type="entry name" value="FAM167_domain"/>
</dbReference>
<reference evidence="2" key="1">
    <citation type="submission" date="2019-08" db="EMBL/GenBank/DDBJ databases">
        <title>The improved chromosome-level genome for the pearl oyster Pinctada fucata martensii using PacBio sequencing and Hi-C.</title>
        <authorList>
            <person name="Zheng Z."/>
        </authorList>
    </citation>
    <scope>NUCLEOTIDE SEQUENCE</scope>
    <source>
        <strain evidence="2">ZZ-2019</strain>
        <tissue evidence="2">Adductor muscle</tissue>
    </source>
</reference>
<accession>A0AA89BN80</accession>
<feature type="region of interest" description="Disordered" evidence="1">
    <location>
        <begin position="232"/>
        <end position="291"/>
    </location>
</feature>
<evidence type="ECO:0000256" key="1">
    <source>
        <dbReference type="SAM" id="MobiDB-lite"/>
    </source>
</evidence>
<dbReference type="EMBL" id="VSWD01000011">
    <property type="protein sequence ID" value="KAK3087673.1"/>
    <property type="molecule type" value="Genomic_DNA"/>
</dbReference>
<feature type="compositionally biased region" description="Low complexity" evidence="1">
    <location>
        <begin position="52"/>
        <end position="64"/>
    </location>
</feature>
<organism evidence="2 3">
    <name type="scientific">Pinctada imbricata</name>
    <name type="common">Atlantic pearl-oyster</name>
    <name type="synonym">Pinctada martensii</name>
    <dbReference type="NCBI Taxonomy" id="66713"/>
    <lineage>
        <taxon>Eukaryota</taxon>
        <taxon>Metazoa</taxon>
        <taxon>Spiralia</taxon>
        <taxon>Lophotrochozoa</taxon>
        <taxon>Mollusca</taxon>
        <taxon>Bivalvia</taxon>
        <taxon>Autobranchia</taxon>
        <taxon>Pteriomorphia</taxon>
        <taxon>Pterioida</taxon>
        <taxon>Pterioidea</taxon>
        <taxon>Pteriidae</taxon>
        <taxon>Pinctada</taxon>
    </lineage>
</organism>
<feature type="compositionally biased region" description="Polar residues" evidence="1">
    <location>
        <begin position="232"/>
        <end position="262"/>
    </location>
</feature>
<name>A0AA89BN80_PINIB</name>
<dbReference type="Proteomes" id="UP001186944">
    <property type="component" value="Unassembled WGS sequence"/>
</dbReference>
<feature type="region of interest" description="Disordered" evidence="1">
    <location>
        <begin position="173"/>
        <end position="192"/>
    </location>
</feature>
<comment type="caution">
    <text evidence="2">The sequence shown here is derived from an EMBL/GenBank/DDBJ whole genome shotgun (WGS) entry which is preliminary data.</text>
</comment>
<evidence type="ECO:0000313" key="2">
    <source>
        <dbReference type="EMBL" id="KAK3087673.1"/>
    </source>
</evidence>
<feature type="compositionally biased region" description="Polar residues" evidence="1">
    <location>
        <begin position="131"/>
        <end position="141"/>
    </location>
</feature>
<sequence length="396" mass="45312">MVDFDKFEKDIRATFDLLDDIKSGEGLNWDRINKFFESPLFKRRNNSKLSDKFSSFPSFRSRQSATTESSETDSGDEVFSSRSFRRSDSTYSTSSYDTTDSSDTVSGDSTSSRFQKRQPKVERQIPVQHYRTASTSSSQGLSKKLENQFLNEERHSVPHEIYSDCDREGGSDYLFRPVSAPPKPDPSLIQNRFNHDSKSSFKCFPSRVIDSQSIRNTSDINSNSIVNVSNFKTDNNRPYSNANSARSRPEVCQTSPRANSRGRTLPDVLKKEEPGNIGPPSFGLESNDNPSWQERQGRIECALKWLRSELGLLRAQDKVLLSQLKRCQDTIEVIKKQREEFNEIEEDDEGHWEDWEIAEFDRRCENGEIIDDLPKPSNESTVPNSPGIRQDIQVQI</sequence>
<feature type="compositionally biased region" description="Low complexity" evidence="1">
    <location>
        <begin position="89"/>
        <end position="113"/>
    </location>
</feature>
<gene>
    <name evidence="2" type="ORF">FSP39_009013</name>
</gene>
<protein>
    <submittedName>
        <fullName evidence="2">Uncharacterized protein</fullName>
    </submittedName>
</protein>
<feature type="region of interest" description="Disordered" evidence="1">
    <location>
        <begin position="48"/>
        <end position="142"/>
    </location>
</feature>